<sequence length="365" mass="38927">MAKNERVSAWLKHRSAYADSSFETMLAGCAAHAADEEIGLLDIGASIDRLRDASLLLDDGATEPELTARSLISLGSVNLPVGRLWEGHINALNLVKTYAARSVRDKVKQLLAHGAFLGVWGADDAIPVVLEKGAAGLTGAKKFASGLGTVTHAIVTVNSGPDVRLALIEVTDVNRADVSGWRMPGMRSTASGRFDFSGLAVSSLLWVGSAGDYVREPYFVGGVWRIAALQIGGAVGLIDAATSHLRSLGRMEADAQKSRLGQVMMRALSGGALVERAARMMLSKMPEKAVALSIAARLQTEDCALDAIRAVEQSVGLAHFEDGSVTSRRARDLSVYLRQAARDAMLIRFADQAFADENSIRELLK</sequence>
<dbReference type="Gene3D" id="2.40.110.10">
    <property type="entry name" value="Butyryl-CoA Dehydrogenase, subunit A, domain 2"/>
    <property type="match status" value="1"/>
</dbReference>
<comment type="caution">
    <text evidence="1">The sequence shown here is derived from an EMBL/GenBank/DDBJ whole genome shotgun (WGS) entry which is preliminary data.</text>
</comment>
<dbReference type="EMBL" id="AWWI01000115">
    <property type="protein sequence ID" value="PIL19048.1"/>
    <property type="molecule type" value="Genomic_DNA"/>
</dbReference>
<dbReference type="OrthoDB" id="2986495at2"/>
<dbReference type="Proteomes" id="UP000231259">
    <property type="component" value="Unassembled WGS sequence"/>
</dbReference>
<evidence type="ECO:0000313" key="1">
    <source>
        <dbReference type="EMBL" id="PIL19048.1"/>
    </source>
</evidence>
<accession>A0A2G8RD69</accession>
<reference evidence="1 2" key="1">
    <citation type="submission" date="2013-09" db="EMBL/GenBank/DDBJ databases">
        <title>Genome sequencing of Phaeobacter antarcticus sp. nov. SM1211.</title>
        <authorList>
            <person name="Zhang X.-Y."/>
            <person name="Liu C."/>
            <person name="Chen X.-L."/>
            <person name="Xie B.-B."/>
            <person name="Qin Q.-L."/>
            <person name="Rong J.-C."/>
            <person name="Zhang Y.-Z."/>
        </authorList>
    </citation>
    <scope>NUCLEOTIDE SEQUENCE [LARGE SCALE GENOMIC DNA]</scope>
    <source>
        <strain evidence="1 2">SM1211</strain>
    </source>
</reference>
<organism evidence="1 2">
    <name type="scientific">Puniceibacterium antarcticum</name>
    <dbReference type="NCBI Taxonomy" id="1206336"/>
    <lineage>
        <taxon>Bacteria</taxon>
        <taxon>Pseudomonadati</taxon>
        <taxon>Pseudomonadota</taxon>
        <taxon>Alphaproteobacteria</taxon>
        <taxon>Rhodobacterales</taxon>
        <taxon>Paracoccaceae</taxon>
        <taxon>Puniceibacterium</taxon>
    </lineage>
</organism>
<protein>
    <recommendedName>
        <fullName evidence="3">Acyl-CoA dehydrogenase</fullName>
    </recommendedName>
</protein>
<evidence type="ECO:0008006" key="3">
    <source>
        <dbReference type="Google" id="ProtNLM"/>
    </source>
</evidence>
<dbReference type="GO" id="GO:0016627">
    <property type="term" value="F:oxidoreductase activity, acting on the CH-CH group of donors"/>
    <property type="evidence" value="ECO:0007669"/>
    <property type="project" value="InterPro"/>
</dbReference>
<dbReference type="SUPFAM" id="SSF56645">
    <property type="entry name" value="Acyl-CoA dehydrogenase NM domain-like"/>
    <property type="match status" value="1"/>
</dbReference>
<gene>
    <name evidence="1" type="ORF">P775_16530</name>
</gene>
<keyword evidence="2" id="KW-1185">Reference proteome</keyword>
<name>A0A2G8RD69_9RHOB</name>
<evidence type="ECO:0000313" key="2">
    <source>
        <dbReference type="Proteomes" id="UP000231259"/>
    </source>
</evidence>
<dbReference type="AlphaFoldDB" id="A0A2G8RD69"/>
<dbReference type="RefSeq" id="WP_099911871.1">
    <property type="nucleotide sequence ID" value="NZ_AWWI01000115.1"/>
</dbReference>
<proteinExistence type="predicted"/>
<dbReference type="InterPro" id="IPR009100">
    <property type="entry name" value="AcylCoA_DH/oxidase_NM_dom_sf"/>
</dbReference>
<dbReference type="InterPro" id="IPR046373">
    <property type="entry name" value="Acyl-CoA_Oxase/DH_mid-dom_sf"/>
</dbReference>